<feature type="binding site" evidence="4">
    <location>
        <position position="179"/>
    </location>
    <ligand>
        <name>S-methyl-5'-thioadenosine</name>
        <dbReference type="ChEBI" id="CHEBI:17509"/>
    </ligand>
</feature>
<proteinExistence type="inferred from homology"/>
<comment type="catalytic activity">
    <reaction evidence="4 7">
        <text>S-adenosyl 3-(methylsulfanyl)propylamine + putrescine = S-methyl-5'-thioadenosine + spermidine + H(+)</text>
        <dbReference type="Rhea" id="RHEA:12721"/>
        <dbReference type="ChEBI" id="CHEBI:15378"/>
        <dbReference type="ChEBI" id="CHEBI:17509"/>
        <dbReference type="ChEBI" id="CHEBI:57443"/>
        <dbReference type="ChEBI" id="CHEBI:57834"/>
        <dbReference type="ChEBI" id="CHEBI:326268"/>
        <dbReference type="EC" id="2.5.1.16"/>
    </reaction>
</comment>
<accession>K6Q1Q6</accession>
<feature type="binding site" evidence="4">
    <location>
        <position position="77"/>
    </location>
    <ligand>
        <name>spermidine</name>
        <dbReference type="ChEBI" id="CHEBI:57834"/>
    </ligand>
</feature>
<comment type="pathway">
    <text evidence="4">Amine and polyamine biosynthesis; spermidine biosynthesis; spermidine from putrescine: step 1/1.</text>
</comment>
<keyword evidence="4 7" id="KW-0745">Spermidine biosynthesis</keyword>
<dbReference type="EC" id="2.5.1.16" evidence="4"/>
<protein>
    <recommendedName>
        <fullName evidence="4">Polyamine aminopropyltransferase</fullName>
    </recommendedName>
    <alternativeName>
        <fullName evidence="4">Putrescine aminopropyltransferase</fullName>
        <shortName evidence="4">PAPT</shortName>
    </alternativeName>
    <alternativeName>
        <fullName evidence="4">Spermidine synthase</fullName>
        <shortName evidence="4">SPDS</shortName>
        <shortName evidence="4">SPDSY</shortName>
        <ecNumber evidence="4">2.5.1.16</ecNumber>
    </alternativeName>
</protein>
<feature type="domain" description="PABS" evidence="8">
    <location>
        <begin position="17"/>
        <end position="252"/>
    </location>
</feature>
<dbReference type="HOGENOM" id="CLU_048199_0_0_9"/>
<name>K6Q1Q6_9FIRM</name>
<dbReference type="GO" id="GO:0004766">
    <property type="term" value="F:spermidine synthase activity"/>
    <property type="evidence" value="ECO:0007669"/>
    <property type="project" value="UniProtKB-UniRule"/>
</dbReference>
<reference evidence="9" key="2">
    <citation type="submission" date="2012-10" db="EMBL/GenBank/DDBJ databases">
        <title>Improved high-quality draft of Thermaerobacter subterraneus C21, DSM 13965.</title>
        <authorList>
            <consortium name="DOE Joint Genome Institute"/>
            <person name="Eisen J."/>
            <person name="Huntemann M."/>
            <person name="Wei C.-L."/>
            <person name="Han J."/>
            <person name="Detter J.C."/>
            <person name="Han C."/>
            <person name="Tapia R."/>
            <person name="Chen A."/>
            <person name="Kyrpides N."/>
            <person name="Mavromatis K."/>
            <person name="Markowitz V."/>
            <person name="Szeto E."/>
            <person name="Ivanova N."/>
            <person name="Mikhailova N."/>
            <person name="Ovchinnikova G."/>
            <person name="Pagani I."/>
            <person name="Pati A."/>
            <person name="Goodwin L."/>
            <person name="Nordberg H.P."/>
            <person name="Cantor M.N."/>
            <person name="Hua S.X."/>
            <person name="Woyke T."/>
            <person name="Eisen J."/>
            <person name="Klenk H.-P."/>
        </authorList>
    </citation>
    <scope>NUCLEOTIDE SEQUENCE [LARGE SCALE GENOMIC DNA]</scope>
    <source>
        <strain evidence="9">DSM 13965</strain>
    </source>
</reference>
<dbReference type="eggNOG" id="COG0421">
    <property type="taxonomic scope" value="Bacteria"/>
</dbReference>
<dbReference type="HAMAP" id="MF_00198">
    <property type="entry name" value="Spermidine_synth"/>
    <property type="match status" value="1"/>
</dbReference>
<dbReference type="InterPro" id="IPR035246">
    <property type="entry name" value="Spermidine_synt_N"/>
</dbReference>
<dbReference type="InterPro" id="IPR037163">
    <property type="entry name" value="Spermidine_synt_N_sf"/>
</dbReference>
<dbReference type="InterPro" id="IPR001045">
    <property type="entry name" value="Spermi_synthase"/>
</dbReference>
<evidence type="ECO:0000256" key="4">
    <source>
        <dbReference type="HAMAP-Rule" id="MF_00198"/>
    </source>
</evidence>
<dbReference type="Gene3D" id="3.40.50.150">
    <property type="entry name" value="Vaccinia Virus protein VP39"/>
    <property type="match status" value="1"/>
</dbReference>
<dbReference type="Proteomes" id="UP000005710">
    <property type="component" value="Unassembled WGS sequence"/>
</dbReference>
<comment type="subunit">
    <text evidence="4">Homodimer or homotetramer.</text>
</comment>
<feature type="active site" description="Proton acceptor" evidence="4 5">
    <location>
        <position position="172"/>
    </location>
</feature>
<feature type="binding site" evidence="4">
    <location>
        <begin position="172"/>
        <end position="175"/>
    </location>
    <ligand>
        <name>spermidine</name>
        <dbReference type="ChEBI" id="CHEBI:57834"/>
    </ligand>
</feature>
<comment type="caution">
    <text evidence="9">The sequence shown here is derived from an EMBL/GenBank/DDBJ whole genome shotgun (WGS) entry which is preliminary data.</text>
</comment>
<dbReference type="InterPro" id="IPR030373">
    <property type="entry name" value="PABS_CS"/>
</dbReference>
<evidence type="ECO:0000256" key="6">
    <source>
        <dbReference type="RuleBase" id="RU003836"/>
    </source>
</evidence>
<organism evidence="9 10">
    <name type="scientific">Thermaerobacter subterraneus DSM 13965</name>
    <dbReference type="NCBI Taxonomy" id="867903"/>
    <lineage>
        <taxon>Bacteria</taxon>
        <taxon>Bacillati</taxon>
        <taxon>Bacillota</taxon>
        <taxon>Clostridia</taxon>
        <taxon>Eubacteriales</taxon>
        <taxon>Clostridiales Family XVII. Incertae Sedis</taxon>
        <taxon>Thermaerobacter</taxon>
    </lineage>
</organism>
<feature type="binding site" evidence="4">
    <location>
        <position position="121"/>
    </location>
    <ligand>
        <name>S-methyl-5'-thioadenosine</name>
        <dbReference type="ChEBI" id="CHEBI:17509"/>
    </ligand>
</feature>
<dbReference type="OrthoDB" id="9793120at2"/>
<dbReference type="PROSITE" id="PS51006">
    <property type="entry name" value="PABS_2"/>
    <property type="match status" value="1"/>
</dbReference>
<sequence>MGVNELTQAGWQVDPESGWLVENQTVGFQVRWRLQRLLHHERSPYQDIVVAELEGFGRALFLDRILQVAELDEFIYHEMLVHVPLASLPRARRVLIIGGGDGGTLREVSRWPEVEAIDMVELDEAVVRVCRQWLPQVGGTAWSDPRLQIHYADGFAFLQKAEPGRYDAILVDCSDPGTPADTLYGETFYRLAYRALAEGGLLVQQALSPFIHREALTTITGRLATVFPDSGVYYCPSIAYLIGLQAFVWGARGTDPGAGPVRGAPQGTRWYTPEVHRAAFVTPPALAALRPASAG</sequence>
<evidence type="ECO:0000256" key="2">
    <source>
        <dbReference type="ARBA" id="ARBA00022679"/>
    </source>
</evidence>
<keyword evidence="2 4" id="KW-0808">Transferase</keyword>
<dbReference type="STRING" id="867903.ThesuDRAFT_00634"/>
<dbReference type="GO" id="GO:0008295">
    <property type="term" value="P:spermidine biosynthetic process"/>
    <property type="evidence" value="ECO:0007669"/>
    <property type="project" value="UniProtKB-UniRule"/>
</dbReference>
<dbReference type="InterPro" id="IPR030374">
    <property type="entry name" value="PABS"/>
</dbReference>
<feature type="binding site" evidence="4">
    <location>
        <begin position="153"/>
        <end position="154"/>
    </location>
    <ligand>
        <name>S-methyl-5'-thioadenosine</name>
        <dbReference type="ChEBI" id="CHEBI:17509"/>
    </ligand>
</feature>
<dbReference type="Pfam" id="PF17284">
    <property type="entry name" value="Spermine_synt_N"/>
    <property type="match status" value="1"/>
</dbReference>
<dbReference type="PANTHER" id="PTHR11558">
    <property type="entry name" value="SPERMIDINE/SPERMINE SYNTHASE"/>
    <property type="match status" value="1"/>
</dbReference>
<dbReference type="InterPro" id="IPR029063">
    <property type="entry name" value="SAM-dependent_MTases_sf"/>
</dbReference>
<evidence type="ECO:0000313" key="9">
    <source>
        <dbReference type="EMBL" id="EKP94914.1"/>
    </source>
</evidence>
<keyword evidence="10" id="KW-1185">Reference proteome</keyword>
<evidence type="ECO:0000256" key="7">
    <source>
        <dbReference type="RuleBase" id="RU003837"/>
    </source>
</evidence>
<evidence type="ECO:0000259" key="8">
    <source>
        <dbReference type="PROSITE" id="PS51006"/>
    </source>
</evidence>
<dbReference type="Gene3D" id="2.30.140.10">
    <property type="entry name" value="Spermidine synthase, tetramerisation domain"/>
    <property type="match status" value="1"/>
</dbReference>
<dbReference type="GO" id="GO:0005829">
    <property type="term" value="C:cytosol"/>
    <property type="evidence" value="ECO:0007669"/>
    <property type="project" value="TreeGrafter"/>
</dbReference>
<evidence type="ECO:0000256" key="1">
    <source>
        <dbReference type="ARBA" id="ARBA00007867"/>
    </source>
</evidence>
<dbReference type="NCBIfam" id="TIGR00417">
    <property type="entry name" value="speE"/>
    <property type="match status" value="1"/>
</dbReference>
<feature type="binding site" evidence="4">
    <location>
        <position position="46"/>
    </location>
    <ligand>
        <name>S-methyl-5'-thioadenosine</name>
        <dbReference type="ChEBI" id="CHEBI:17509"/>
    </ligand>
</feature>
<dbReference type="Pfam" id="PF01564">
    <property type="entry name" value="Spermine_synth"/>
    <property type="match status" value="1"/>
</dbReference>
<evidence type="ECO:0000256" key="5">
    <source>
        <dbReference type="PROSITE-ProRule" id="PRU00354"/>
    </source>
</evidence>
<dbReference type="CDD" id="cd02440">
    <property type="entry name" value="AdoMet_MTases"/>
    <property type="match status" value="1"/>
</dbReference>
<evidence type="ECO:0000256" key="3">
    <source>
        <dbReference type="ARBA" id="ARBA00023115"/>
    </source>
</evidence>
<dbReference type="AlphaFoldDB" id="K6Q1Q6"/>
<dbReference type="PANTHER" id="PTHR11558:SF11">
    <property type="entry name" value="SPERMIDINE SYNTHASE"/>
    <property type="match status" value="1"/>
</dbReference>
<feature type="binding site" evidence="4">
    <location>
        <position position="101"/>
    </location>
    <ligand>
        <name>spermidine</name>
        <dbReference type="ChEBI" id="CHEBI:57834"/>
    </ligand>
</feature>
<dbReference type="UniPathway" id="UPA00248">
    <property type="reaction ID" value="UER00314"/>
</dbReference>
<keyword evidence="3 4" id="KW-0620">Polyamine biosynthesis</keyword>
<dbReference type="RefSeq" id="WP_006902909.1">
    <property type="nucleotide sequence ID" value="NZ_JH976535.1"/>
</dbReference>
<evidence type="ECO:0000313" key="10">
    <source>
        <dbReference type="Proteomes" id="UP000005710"/>
    </source>
</evidence>
<reference evidence="9" key="1">
    <citation type="submission" date="2010-10" db="EMBL/GenBank/DDBJ databases">
        <authorList>
            <consortium name="US DOE Joint Genome Institute (JGI-PGF)"/>
            <person name="Lucas S."/>
            <person name="Copeland A."/>
            <person name="Lapidus A."/>
            <person name="Bruce D."/>
            <person name="Goodwin L."/>
            <person name="Pitluck S."/>
            <person name="Kyrpides N."/>
            <person name="Mavromatis K."/>
            <person name="Detter J.C."/>
            <person name="Han C."/>
            <person name="Land M."/>
            <person name="Hauser L."/>
            <person name="Markowitz V."/>
            <person name="Cheng J.-F."/>
            <person name="Hugenholtz P."/>
            <person name="Woyke T."/>
            <person name="Wu D."/>
            <person name="Pukall R."/>
            <person name="Wahrenburg C."/>
            <person name="Brambilla E."/>
            <person name="Klenk H.-P."/>
            <person name="Eisen J.A."/>
        </authorList>
    </citation>
    <scope>NUCLEOTIDE SEQUENCE [LARGE SCALE GENOMIC DNA]</scope>
    <source>
        <strain evidence="9">DSM 13965</strain>
    </source>
</reference>
<dbReference type="SUPFAM" id="SSF53335">
    <property type="entry name" value="S-adenosyl-L-methionine-dependent methyltransferases"/>
    <property type="match status" value="1"/>
</dbReference>
<dbReference type="NCBIfam" id="NF002010">
    <property type="entry name" value="PRK00811.1"/>
    <property type="match status" value="1"/>
</dbReference>
<gene>
    <name evidence="4" type="primary">speE</name>
    <name evidence="9" type="ORF">ThesuDRAFT_00634</name>
</gene>
<dbReference type="EMBL" id="AENY02000002">
    <property type="protein sequence ID" value="EKP94914.1"/>
    <property type="molecule type" value="Genomic_DNA"/>
</dbReference>
<dbReference type="PROSITE" id="PS01330">
    <property type="entry name" value="PABS_1"/>
    <property type="match status" value="1"/>
</dbReference>
<comment type="function">
    <text evidence="4">Catalyzes the irreversible transfer of a propylamine group from the amino donor S-adenosylmethioninamine (decarboxy-AdoMet) to putrescine (1,4-diaminobutane) to yield spermidine.</text>
</comment>
<comment type="similarity">
    <text evidence="1 4 6">Belongs to the spermidine/spermine synthase family.</text>
</comment>